<keyword evidence="4" id="KW-0067">ATP-binding</keyword>
<dbReference type="InterPro" id="IPR025110">
    <property type="entry name" value="AMP-bd_C"/>
</dbReference>
<dbReference type="PANTHER" id="PTHR43605:SF10">
    <property type="entry name" value="ACYL-COA SYNTHETASE MEDIUM CHAIN FAMILY MEMBER 3"/>
    <property type="match status" value="1"/>
</dbReference>
<dbReference type="SUPFAM" id="SSF56801">
    <property type="entry name" value="Acetyl-CoA synthetase-like"/>
    <property type="match status" value="1"/>
</dbReference>
<comment type="similarity">
    <text evidence="1">Belongs to the ATP-dependent AMP-binding enzyme family.</text>
</comment>
<evidence type="ECO:0000259" key="6">
    <source>
        <dbReference type="Pfam" id="PF13193"/>
    </source>
</evidence>
<evidence type="ECO:0000256" key="3">
    <source>
        <dbReference type="ARBA" id="ARBA00022741"/>
    </source>
</evidence>
<name>A0ABP9KXL0_9RHOB</name>
<dbReference type="InterPro" id="IPR020845">
    <property type="entry name" value="AMP-binding_CS"/>
</dbReference>
<dbReference type="PANTHER" id="PTHR43605">
    <property type="entry name" value="ACYL-COENZYME A SYNTHETASE"/>
    <property type="match status" value="1"/>
</dbReference>
<dbReference type="InterPro" id="IPR000873">
    <property type="entry name" value="AMP-dep_synth/lig_dom"/>
</dbReference>
<dbReference type="Gene3D" id="3.30.300.30">
    <property type="match status" value="1"/>
</dbReference>
<reference evidence="8" key="1">
    <citation type="journal article" date="2019" name="Int. J. Syst. Evol. Microbiol.">
        <title>The Global Catalogue of Microorganisms (GCM) 10K type strain sequencing project: providing services to taxonomists for standard genome sequencing and annotation.</title>
        <authorList>
            <consortium name="The Broad Institute Genomics Platform"/>
            <consortium name="The Broad Institute Genome Sequencing Center for Infectious Disease"/>
            <person name="Wu L."/>
            <person name="Ma J."/>
        </authorList>
    </citation>
    <scope>NUCLEOTIDE SEQUENCE [LARGE SCALE GENOMIC DNA]</scope>
    <source>
        <strain evidence="8">JCM 18015</strain>
    </source>
</reference>
<protein>
    <submittedName>
        <fullName evidence="7">Acyl-CoA synthetase</fullName>
    </submittedName>
</protein>
<sequence length="546" mass="59474">MSDASQDRCLIERPVRGRADWARLRDGFRWHVPAAMNIADLCCDSWATLDPGRAAVIHITQDGDRQVWTYGDLKRASDRLAAAMDAAGIMRGDRVAVMMAQHPAVLITHFAAMKLGAVALPLFTLFGEDALRYRLADSGARAVLCDGGQIDKLMALRPDLPELELVISTGAAVEPIQSFDEIIATPAPGFKRVPTDAEDPAVMIYTSGTTGDPKGVLHAHRFLYGHLPCMELSQNWFPQAGDVGWTPADWAWIGGLMDMAMPCLFYGVPLVSHRFAKFDPDAALHLMAEEGVTNAFIPPTALRLMRHAPVPRDLRLRAVGSGGEALGADLLDWGREALRCPINEFYGQTEANLVVASCDRMMDRVPGAMGLAVPGHEVAVLGPDDKPVSAGEVGEVCVRAPDPVMFLEYWGKPEATAKKVLDGWLRTGDLALLREDGQMVFHARDDDVITSAGYRIGPVEIEQALAAHPDVVMAAVVGKPDPIRTQVVVAHVVMREGVDWDGMPETLRAWVRDKVSAHVVPRKIFRADSLPMTATGKILRRALRDG</sequence>
<gene>
    <name evidence="7" type="ORF">GCM10023209_03770</name>
</gene>
<dbReference type="Proteomes" id="UP001499910">
    <property type="component" value="Unassembled WGS sequence"/>
</dbReference>
<comment type="caution">
    <text evidence="7">The sequence shown here is derived from an EMBL/GenBank/DDBJ whole genome shotgun (WGS) entry which is preliminary data.</text>
</comment>
<dbReference type="InterPro" id="IPR051087">
    <property type="entry name" value="Mitochondrial_ACSM"/>
</dbReference>
<dbReference type="Gene3D" id="3.40.50.12780">
    <property type="entry name" value="N-terminal domain of ligase-like"/>
    <property type="match status" value="1"/>
</dbReference>
<keyword evidence="2" id="KW-0436">Ligase</keyword>
<dbReference type="RefSeq" id="WP_259546976.1">
    <property type="nucleotide sequence ID" value="NZ_BAABHW010000001.1"/>
</dbReference>
<feature type="domain" description="AMP-binding enzyme C-terminal" evidence="6">
    <location>
        <begin position="460"/>
        <end position="537"/>
    </location>
</feature>
<proteinExistence type="inferred from homology"/>
<dbReference type="Pfam" id="PF13193">
    <property type="entry name" value="AMP-binding_C"/>
    <property type="match status" value="1"/>
</dbReference>
<keyword evidence="3" id="KW-0547">Nucleotide-binding</keyword>
<evidence type="ECO:0000256" key="2">
    <source>
        <dbReference type="ARBA" id="ARBA00022598"/>
    </source>
</evidence>
<dbReference type="InterPro" id="IPR042099">
    <property type="entry name" value="ANL_N_sf"/>
</dbReference>
<dbReference type="PROSITE" id="PS00455">
    <property type="entry name" value="AMP_BINDING"/>
    <property type="match status" value="1"/>
</dbReference>
<evidence type="ECO:0000313" key="8">
    <source>
        <dbReference type="Proteomes" id="UP001499910"/>
    </source>
</evidence>
<dbReference type="Pfam" id="PF00501">
    <property type="entry name" value="AMP-binding"/>
    <property type="match status" value="1"/>
</dbReference>
<evidence type="ECO:0000256" key="4">
    <source>
        <dbReference type="ARBA" id="ARBA00022840"/>
    </source>
</evidence>
<accession>A0ABP9KXL0</accession>
<keyword evidence="8" id="KW-1185">Reference proteome</keyword>
<feature type="domain" description="AMP-dependent synthetase/ligase" evidence="5">
    <location>
        <begin position="45"/>
        <end position="410"/>
    </location>
</feature>
<dbReference type="EMBL" id="BAABHW010000001">
    <property type="protein sequence ID" value="GAA5065803.1"/>
    <property type="molecule type" value="Genomic_DNA"/>
</dbReference>
<evidence type="ECO:0000313" key="7">
    <source>
        <dbReference type="EMBL" id="GAA5065803.1"/>
    </source>
</evidence>
<evidence type="ECO:0000256" key="1">
    <source>
        <dbReference type="ARBA" id="ARBA00006432"/>
    </source>
</evidence>
<evidence type="ECO:0000259" key="5">
    <source>
        <dbReference type="Pfam" id="PF00501"/>
    </source>
</evidence>
<organism evidence="7 8">
    <name type="scientific">[Roseibacterium] beibuensis</name>
    <dbReference type="NCBI Taxonomy" id="1193142"/>
    <lineage>
        <taxon>Bacteria</taxon>
        <taxon>Pseudomonadati</taxon>
        <taxon>Pseudomonadota</taxon>
        <taxon>Alphaproteobacteria</taxon>
        <taxon>Rhodobacterales</taxon>
        <taxon>Roseobacteraceae</taxon>
        <taxon>Roseicyclus</taxon>
    </lineage>
</organism>
<dbReference type="InterPro" id="IPR045851">
    <property type="entry name" value="AMP-bd_C_sf"/>
</dbReference>